<dbReference type="InterPro" id="IPR013785">
    <property type="entry name" value="Aldolase_TIM"/>
</dbReference>
<dbReference type="HAMAP" id="MF_01612">
    <property type="entry name" value="FO_synth_sub2"/>
    <property type="match status" value="1"/>
</dbReference>
<evidence type="ECO:0000259" key="11">
    <source>
        <dbReference type="PROSITE" id="PS51918"/>
    </source>
</evidence>
<gene>
    <name evidence="10 12" type="primary">cofH</name>
    <name evidence="12" type="ORF">P0O15_00330</name>
</gene>
<name>A0ABT5X4K3_9EURY</name>
<dbReference type="PIRSF" id="PIRSF004762">
    <property type="entry name" value="CHP00423"/>
    <property type="match status" value="1"/>
</dbReference>
<feature type="binding site" evidence="10">
    <location>
        <position position="72"/>
    </location>
    <ligand>
        <name>[4Fe-4S] cluster</name>
        <dbReference type="ChEBI" id="CHEBI:49883"/>
        <note>4Fe-4S-S-AdoMet</note>
    </ligand>
</feature>
<dbReference type="SUPFAM" id="SSF102114">
    <property type="entry name" value="Radical SAM enzymes"/>
    <property type="match status" value="1"/>
</dbReference>
<keyword evidence="7 10" id="KW-0408">Iron</keyword>
<dbReference type="InterPro" id="IPR058240">
    <property type="entry name" value="rSAM_sf"/>
</dbReference>
<dbReference type="NCBIfam" id="TIGR00423">
    <property type="entry name" value="CofH family radical SAM protein"/>
    <property type="match status" value="1"/>
</dbReference>
<reference evidence="12 13" key="1">
    <citation type="submission" date="2023-03" db="EMBL/GenBank/DDBJ databases">
        <title>WGS of Methanotrichaceae archaeon Mx.</title>
        <authorList>
            <person name="Sorokin D.Y."/>
            <person name="Merkel A.Y."/>
        </authorList>
    </citation>
    <scope>NUCLEOTIDE SEQUENCE [LARGE SCALE GENOMIC DNA]</scope>
    <source>
        <strain evidence="12 13">Mx</strain>
    </source>
</reference>
<dbReference type="InterPro" id="IPR020050">
    <property type="entry name" value="FO_synthase_su2"/>
</dbReference>
<dbReference type="SFLD" id="SFLDG01389">
    <property type="entry name" value="menaquinone_synthsis_involved"/>
    <property type="match status" value="1"/>
</dbReference>
<dbReference type="SFLD" id="SFLDG01388">
    <property type="entry name" value="7_8-didemethyl-8-hydroxy-5-dea"/>
    <property type="match status" value="1"/>
</dbReference>
<dbReference type="Proteomes" id="UP001220010">
    <property type="component" value="Unassembled WGS sequence"/>
</dbReference>
<comment type="similarity">
    <text evidence="10">Belongs to the radical SAM superfamily. CofH family.</text>
</comment>
<keyword evidence="5 10" id="KW-0949">S-adenosyl-L-methionine</keyword>
<comment type="catalytic activity">
    <reaction evidence="9 10">
        <text>5-amino-6-(D-ribitylamino)uracil + L-tyrosine + S-adenosyl-L-methionine = 5-amino-5-(4-hydroxybenzyl)-6-(D-ribitylimino)-5,6-dihydrouracil + 2-iminoacetate + 5'-deoxyadenosine + L-methionine + H(+)</text>
        <dbReference type="Rhea" id="RHEA:55200"/>
        <dbReference type="ChEBI" id="CHEBI:15378"/>
        <dbReference type="ChEBI" id="CHEBI:15934"/>
        <dbReference type="ChEBI" id="CHEBI:17319"/>
        <dbReference type="ChEBI" id="CHEBI:57844"/>
        <dbReference type="ChEBI" id="CHEBI:58315"/>
        <dbReference type="ChEBI" id="CHEBI:59789"/>
        <dbReference type="ChEBI" id="CHEBI:77846"/>
        <dbReference type="ChEBI" id="CHEBI:85936"/>
        <dbReference type="EC" id="2.5.1.147"/>
    </reaction>
</comment>
<evidence type="ECO:0000256" key="10">
    <source>
        <dbReference type="HAMAP-Rule" id="MF_01612"/>
    </source>
</evidence>
<evidence type="ECO:0000256" key="4">
    <source>
        <dbReference type="ARBA" id="ARBA00022679"/>
    </source>
</evidence>
<accession>A0ABT5X4K3</accession>
<comment type="function">
    <text evidence="10">Catalyzes the radical-mediated synthesis of 5-amino-5-(4-hydroxybenzyl)-6-(D-ribitylimino)-5,6-dihydrouracil from 5-amino-6-(D-ribitylamino)uracil and L-tyrosine.</text>
</comment>
<keyword evidence="3 10" id="KW-0004">4Fe-4S</keyword>
<dbReference type="GO" id="GO:0141093">
    <property type="term" value="F:5-amino-6-(D-ribitylamino)uracil--L-tyrosine 4-hydroxyphenyl transferase activity"/>
    <property type="evidence" value="ECO:0007669"/>
    <property type="project" value="UniProtKB-EC"/>
</dbReference>
<dbReference type="EC" id="2.5.1.147" evidence="2 10"/>
<comment type="subunit">
    <text evidence="10">The FO synthase complex consists of two subunits, CofG and CofH.</text>
</comment>
<dbReference type="InterPro" id="IPR007197">
    <property type="entry name" value="rSAM"/>
</dbReference>
<evidence type="ECO:0000313" key="12">
    <source>
        <dbReference type="EMBL" id="MDF0589629.1"/>
    </source>
</evidence>
<dbReference type="InterPro" id="IPR006638">
    <property type="entry name" value="Elp3/MiaA/NifB-like_rSAM"/>
</dbReference>
<keyword evidence="4 10" id="KW-0808">Transferase</keyword>
<comment type="caution">
    <text evidence="12">The sequence shown here is derived from an EMBL/GenBank/DDBJ whole genome shotgun (WGS) entry which is preliminary data.</text>
</comment>
<dbReference type="RefSeq" id="WP_316965389.1">
    <property type="nucleotide sequence ID" value="NZ_JARFPK010000001.1"/>
</dbReference>
<feature type="domain" description="Radical SAM core" evidence="11">
    <location>
        <begin position="54"/>
        <end position="282"/>
    </location>
</feature>
<evidence type="ECO:0000256" key="9">
    <source>
        <dbReference type="ARBA" id="ARBA00048468"/>
    </source>
</evidence>
<proteinExistence type="inferred from homology"/>
<feature type="binding site" evidence="10">
    <location>
        <position position="75"/>
    </location>
    <ligand>
        <name>[4Fe-4S] cluster</name>
        <dbReference type="ChEBI" id="CHEBI:49883"/>
        <note>4Fe-4S-S-AdoMet</note>
    </ligand>
</feature>
<organism evidence="12 13">
    <name type="scientific">Candidatus Methanocrinis natronophilus</name>
    <dbReference type="NCBI Taxonomy" id="3033396"/>
    <lineage>
        <taxon>Archaea</taxon>
        <taxon>Methanobacteriati</taxon>
        <taxon>Methanobacteriota</taxon>
        <taxon>Stenosarchaea group</taxon>
        <taxon>Methanomicrobia</taxon>
        <taxon>Methanotrichales</taxon>
        <taxon>Methanotrichaceae</taxon>
        <taxon>Methanocrinis</taxon>
    </lineage>
</organism>
<feature type="binding site" evidence="10">
    <location>
        <position position="68"/>
    </location>
    <ligand>
        <name>[4Fe-4S] cluster</name>
        <dbReference type="ChEBI" id="CHEBI:49883"/>
        <note>4Fe-4S-S-AdoMet</note>
    </ligand>
</feature>
<dbReference type="NCBIfam" id="TIGR03551">
    <property type="entry name" value="F420_cofH"/>
    <property type="match status" value="1"/>
</dbReference>
<dbReference type="PANTHER" id="PTHR43076">
    <property type="entry name" value="FO SYNTHASE (COFH)"/>
    <property type="match status" value="1"/>
</dbReference>
<evidence type="ECO:0000256" key="2">
    <source>
        <dbReference type="ARBA" id="ARBA00012289"/>
    </source>
</evidence>
<dbReference type="Pfam" id="PF19288">
    <property type="entry name" value="CofH_C"/>
    <property type="match status" value="1"/>
</dbReference>
<evidence type="ECO:0000256" key="3">
    <source>
        <dbReference type="ARBA" id="ARBA00022485"/>
    </source>
</evidence>
<dbReference type="InterPro" id="IPR045567">
    <property type="entry name" value="CofH/MnqC-like_C"/>
</dbReference>
<evidence type="ECO:0000313" key="13">
    <source>
        <dbReference type="Proteomes" id="UP001220010"/>
    </source>
</evidence>
<dbReference type="PROSITE" id="PS51918">
    <property type="entry name" value="RADICAL_SAM"/>
    <property type="match status" value="1"/>
</dbReference>
<dbReference type="InterPro" id="IPR034405">
    <property type="entry name" value="F420"/>
</dbReference>
<protein>
    <recommendedName>
        <fullName evidence="2 10">5-amino-6-(D-ribitylamino)uracil--L-tyrosine 4-hydroxyphenyl transferase</fullName>
        <ecNumber evidence="2 10">2.5.1.147</ecNumber>
    </recommendedName>
    <alternativeName>
        <fullName evidence="10">FO synthase subunit 2</fullName>
    </alternativeName>
</protein>
<dbReference type="SFLD" id="SFLDS00029">
    <property type="entry name" value="Radical_SAM"/>
    <property type="match status" value="1"/>
</dbReference>
<keyword evidence="13" id="KW-1185">Reference proteome</keyword>
<sequence length="358" mass="39861">MISSGAREAPASDDPLLSSGRPLDGPSLLALWKEPLRLFRLANLLREEWCGDVVTYVVNRNVNFTNRCVGSCRFCAFRRDDGYLLCEEEILARVEEAERFSATEICIQGGLAPGLVLEDYCRILEAVRENYPRIHLHAYSPMEVFYISENSGTTVEESIRELKASGLGSMPGTAAEILVDRVRAEICPSKLSTEEWREVIVTAHRLGVPTTSTILYGHLERLEDRISHLLLLREIQAETGGFTEFVLLPFMPGNNDLGPSSSRVDPLENLKMHALARVALHPLIGNIQASWVKLGREMAGKTVHWGVNDLGGTLMEENISRTAGAVEGEWTTPGQFCDLIERNGRVPVERTTLYRRVG</sequence>
<comment type="pathway">
    <text evidence="1 10">Cofactor biosynthesis; coenzyme F0 biosynthesis.</text>
</comment>
<dbReference type="SMART" id="SM00729">
    <property type="entry name" value="Elp3"/>
    <property type="match status" value="1"/>
</dbReference>
<evidence type="ECO:0000256" key="1">
    <source>
        <dbReference type="ARBA" id="ARBA00004712"/>
    </source>
</evidence>
<evidence type="ECO:0000256" key="7">
    <source>
        <dbReference type="ARBA" id="ARBA00023004"/>
    </source>
</evidence>
<comment type="cofactor">
    <cofactor evidence="10">
        <name>[4Fe-4S] cluster</name>
        <dbReference type="ChEBI" id="CHEBI:49883"/>
    </cofactor>
    <text evidence="10">Binds 1 [4Fe-4S] cluster. The cluster is coordinated with 3 cysteines and an exchangeable S-adenosyl-L-methionine.</text>
</comment>
<evidence type="ECO:0000256" key="6">
    <source>
        <dbReference type="ARBA" id="ARBA00022723"/>
    </source>
</evidence>
<dbReference type="PANTHER" id="PTHR43076:SF1">
    <property type="entry name" value="LIPOYL SYNTHASE 2"/>
    <property type="match status" value="1"/>
</dbReference>
<keyword evidence="8 10" id="KW-0411">Iron-sulfur</keyword>
<dbReference type="InterPro" id="IPR019940">
    <property type="entry name" value="CofH_family"/>
</dbReference>
<keyword evidence="6 10" id="KW-0479">Metal-binding</keyword>
<dbReference type="EMBL" id="JARFPK010000001">
    <property type="protein sequence ID" value="MDF0589629.1"/>
    <property type="molecule type" value="Genomic_DNA"/>
</dbReference>
<evidence type="ECO:0000256" key="8">
    <source>
        <dbReference type="ARBA" id="ARBA00023014"/>
    </source>
</evidence>
<dbReference type="Pfam" id="PF04055">
    <property type="entry name" value="Radical_SAM"/>
    <property type="match status" value="1"/>
</dbReference>
<evidence type="ECO:0000256" key="5">
    <source>
        <dbReference type="ARBA" id="ARBA00022691"/>
    </source>
</evidence>
<dbReference type="SFLD" id="SFLDG01064">
    <property type="entry name" value="F420__menaquinone_cofactor_bio"/>
    <property type="match status" value="1"/>
</dbReference>
<dbReference type="CDD" id="cd01335">
    <property type="entry name" value="Radical_SAM"/>
    <property type="match status" value="1"/>
</dbReference>
<dbReference type="Gene3D" id="3.20.20.70">
    <property type="entry name" value="Aldolase class I"/>
    <property type="match status" value="1"/>
</dbReference>